<dbReference type="Proteomes" id="UP000572051">
    <property type="component" value="Unassembled WGS sequence"/>
</dbReference>
<organism evidence="2 3">
    <name type="scientific">Nocardiopsis aegyptia</name>
    <dbReference type="NCBI Taxonomy" id="220378"/>
    <lineage>
        <taxon>Bacteria</taxon>
        <taxon>Bacillati</taxon>
        <taxon>Actinomycetota</taxon>
        <taxon>Actinomycetes</taxon>
        <taxon>Streptosporangiales</taxon>
        <taxon>Nocardiopsidaceae</taxon>
        <taxon>Nocardiopsis</taxon>
    </lineage>
</organism>
<gene>
    <name evidence="2" type="ORF">HNR10_001159</name>
</gene>
<evidence type="ECO:0000313" key="3">
    <source>
        <dbReference type="Proteomes" id="UP000572051"/>
    </source>
</evidence>
<dbReference type="AlphaFoldDB" id="A0A7Z0EJK2"/>
<reference evidence="2 3" key="1">
    <citation type="submission" date="2020-07" db="EMBL/GenBank/DDBJ databases">
        <title>Sequencing the genomes of 1000 actinobacteria strains.</title>
        <authorList>
            <person name="Klenk H.-P."/>
        </authorList>
    </citation>
    <scope>NUCLEOTIDE SEQUENCE [LARGE SCALE GENOMIC DNA]</scope>
    <source>
        <strain evidence="2 3">DSM 44442</strain>
    </source>
</reference>
<comment type="caution">
    <text evidence="2">The sequence shown here is derived from an EMBL/GenBank/DDBJ whole genome shotgun (WGS) entry which is preliminary data.</text>
</comment>
<evidence type="ECO:0000259" key="1">
    <source>
        <dbReference type="Pfam" id="PF19054"/>
    </source>
</evidence>
<proteinExistence type="predicted"/>
<evidence type="ECO:0000313" key="2">
    <source>
        <dbReference type="EMBL" id="NYJ33278.1"/>
    </source>
</evidence>
<dbReference type="Pfam" id="PF19054">
    <property type="entry name" value="DUF5753"/>
    <property type="match status" value="1"/>
</dbReference>
<protein>
    <recommendedName>
        <fullName evidence="1">DUF5753 domain-containing protein</fullName>
    </recommendedName>
</protein>
<dbReference type="EMBL" id="JACCFS010000001">
    <property type="protein sequence ID" value="NYJ33278.1"/>
    <property type="molecule type" value="Genomic_DNA"/>
</dbReference>
<feature type="domain" description="DUF5753" evidence="1">
    <location>
        <begin position="2"/>
        <end position="163"/>
    </location>
</feature>
<dbReference type="InterPro" id="IPR043917">
    <property type="entry name" value="DUF5753"/>
</dbReference>
<sequence length="169" mass="19285">MEFASQTVPGLLQTEDYARDLLRSYYPPMTDEEVERQVQGRLRRQEILRSDTPPLLWFVLDEAVLRRPVGDDSVFRAQLERLVVAGRDRRIKIQVMPFERRAHAGLSGMMVILQLPEERAVYAEAPGTAHITTIEQEVAERMLSFNAICEKALSVEESLQMIASMLGEP</sequence>
<name>A0A7Z0EJK2_9ACTN</name>
<accession>A0A7Z0EJK2</accession>
<keyword evidence="3" id="KW-1185">Reference proteome</keyword>